<name>V2X7S9_MONRO</name>
<keyword evidence="2" id="KW-0964">Secreted</keyword>
<evidence type="ECO:0000259" key="5">
    <source>
        <dbReference type="PROSITE" id="PS52012"/>
    </source>
</evidence>
<evidence type="ECO:0000313" key="6">
    <source>
        <dbReference type="EMBL" id="ESK88851.1"/>
    </source>
</evidence>
<evidence type="ECO:0000256" key="1">
    <source>
        <dbReference type="ARBA" id="ARBA00004613"/>
    </source>
</evidence>
<sequence length="142" mass="15100">MLECCSDGLAWRAVGDRYITGNNPFSTPVPGPEMFKSEACSHSISSKTKPLLKMLQFVAVAFLFVASVAGQSECILSCAEAALPVSNCTSIEDLPCMCASAPYQQDALLCIQQTCPMEELAEGVKLIKERCADIEGDDGGLA</sequence>
<evidence type="ECO:0000256" key="2">
    <source>
        <dbReference type="ARBA" id="ARBA00022525"/>
    </source>
</evidence>
<accession>V2X7S9</accession>
<keyword evidence="4" id="KW-1015">Disulfide bond</keyword>
<dbReference type="KEGG" id="mrr:Moror_17051"/>
<dbReference type="HOGENOM" id="CLU_1816291_0_0_1"/>
<evidence type="ECO:0000256" key="3">
    <source>
        <dbReference type="ARBA" id="ARBA00022729"/>
    </source>
</evidence>
<proteinExistence type="predicted"/>
<evidence type="ECO:0000256" key="4">
    <source>
        <dbReference type="ARBA" id="ARBA00023157"/>
    </source>
</evidence>
<dbReference type="Pfam" id="PF05730">
    <property type="entry name" value="CFEM"/>
    <property type="match status" value="1"/>
</dbReference>
<gene>
    <name evidence="6" type="ORF">Moror_17051</name>
</gene>
<reference evidence="6 7" key="1">
    <citation type="journal article" date="2014" name="BMC Genomics">
        <title>Genome and secretome analysis of the hemibiotrophic fungal pathogen, Moniliophthora roreri, which causes frosty pod rot disease of cacao: mechanisms of the biotrophic and necrotrophic phases.</title>
        <authorList>
            <person name="Meinhardt L.W."/>
            <person name="Costa G.G.L."/>
            <person name="Thomazella D.P.T."/>
            <person name="Teixeira P.J.P.L."/>
            <person name="Carazzolle M.F."/>
            <person name="Schuster S.C."/>
            <person name="Carlson J.E."/>
            <person name="Guiltinan M.J."/>
            <person name="Mieczkowski P."/>
            <person name="Farmer A."/>
            <person name="Ramaraj T."/>
            <person name="Crozier J."/>
            <person name="Davis R.E."/>
            <person name="Shao J."/>
            <person name="Melnick R.L."/>
            <person name="Pereira G.A.G."/>
            <person name="Bailey B.A."/>
        </authorList>
    </citation>
    <scope>NUCLEOTIDE SEQUENCE [LARGE SCALE GENOMIC DNA]</scope>
    <source>
        <strain evidence="6 7">MCA 2997</strain>
    </source>
</reference>
<evidence type="ECO:0000313" key="7">
    <source>
        <dbReference type="Proteomes" id="UP000017559"/>
    </source>
</evidence>
<dbReference type="GO" id="GO:0005576">
    <property type="term" value="C:extracellular region"/>
    <property type="evidence" value="ECO:0007669"/>
    <property type="project" value="UniProtKB-SubCell"/>
</dbReference>
<protein>
    <submittedName>
        <fullName evidence="6">Ectomycorrhiza-regulated cfem domain-containing protein</fullName>
    </submittedName>
</protein>
<dbReference type="InterPro" id="IPR008427">
    <property type="entry name" value="Extracellular_membr_CFEM_dom"/>
</dbReference>
<keyword evidence="3" id="KW-0732">Signal</keyword>
<organism evidence="6 7">
    <name type="scientific">Moniliophthora roreri (strain MCA 2997)</name>
    <name type="common">Cocoa frosty pod rot fungus</name>
    <name type="synonym">Crinipellis roreri</name>
    <dbReference type="NCBI Taxonomy" id="1381753"/>
    <lineage>
        <taxon>Eukaryota</taxon>
        <taxon>Fungi</taxon>
        <taxon>Dikarya</taxon>
        <taxon>Basidiomycota</taxon>
        <taxon>Agaricomycotina</taxon>
        <taxon>Agaricomycetes</taxon>
        <taxon>Agaricomycetidae</taxon>
        <taxon>Agaricales</taxon>
        <taxon>Marasmiineae</taxon>
        <taxon>Marasmiaceae</taxon>
        <taxon>Moniliophthora</taxon>
    </lineage>
</organism>
<comment type="subcellular location">
    <subcellularLocation>
        <location evidence="1">Secreted</location>
    </subcellularLocation>
</comment>
<comment type="caution">
    <text evidence="6">The sequence shown here is derived from an EMBL/GenBank/DDBJ whole genome shotgun (WGS) entry which is preliminary data.</text>
</comment>
<feature type="domain" description="CFEM" evidence="5">
    <location>
        <begin position="46"/>
        <end position="142"/>
    </location>
</feature>
<dbReference type="EMBL" id="AWSO01000615">
    <property type="protein sequence ID" value="ESK88851.1"/>
    <property type="molecule type" value="Genomic_DNA"/>
</dbReference>
<dbReference type="Proteomes" id="UP000017559">
    <property type="component" value="Unassembled WGS sequence"/>
</dbReference>
<keyword evidence="7" id="KW-1185">Reference proteome</keyword>
<dbReference type="PROSITE" id="PS52012">
    <property type="entry name" value="CFEM"/>
    <property type="match status" value="1"/>
</dbReference>
<dbReference type="OrthoDB" id="4505683at2759"/>
<dbReference type="AlphaFoldDB" id="V2X7S9"/>